<sequence>MLTTKLFLGVGLFLLGNFSFENPFYQDNYIVIAKANKDAFITQKIQTPGKEIYADFCIQCHGANGKGDAKNFPPLDGSDWLTKKRTQSIHAVKFGQSGEIIVNKVKFNNSMPPMGLSDKEVADVMNYIMTSWGNKQTKLVTEKEVSGIKK</sequence>
<keyword evidence="7" id="KW-1185">Reference proteome</keyword>
<feature type="domain" description="Cytochrome c" evidence="5">
    <location>
        <begin position="44"/>
        <end position="132"/>
    </location>
</feature>
<reference evidence="6 7" key="1">
    <citation type="submission" date="2019-07" db="EMBL/GenBank/DDBJ databases">
        <title>Novel species of Flavobacterium.</title>
        <authorList>
            <person name="Liu Q."/>
            <person name="Xin Y.-H."/>
        </authorList>
    </citation>
    <scope>NUCLEOTIDE SEQUENCE [LARGE SCALE GENOMIC DNA]</scope>
    <source>
        <strain evidence="6 7">GSP39</strain>
    </source>
</reference>
<dbReference type="SUPFAM" id="SSF46626">
    <property type="entry name" value="Cytochrome c"/>
    <property type="match status" value="1"/>
</dbReference>
<evidence type="ECO:0000256" key="3">
    <source>
        <dbReference type="ARBA" id="ARBA00023004"/>
    </source>
</evidence>
<dbReference type="Pfam" id="PF00034">
    <property type="entry name" value="Cytochrom_C"/>
    <property type="match status" value="1"/>
</dbReference>
<organism evidence="6 7">
    <name type="scientific">Flavobacterium gawalongense</name>
    <dbReference type="NCBI Taxonomy" id="2594432"/>
    <lineage>
        <taxon>Bacteria</taxon>
        <taxon>Pseudomonadati</taxon>
        <taxon>Bacteroidota</taxon>
        <taxon>Flavobacteriia</taxon>
        <taxon>Flavobacteriales</taxon>
        <taxon>Flavobacteriaceae</taxon>
        <taxon>Flavobacterium</taxon>
    </lineage>
</organism>
<dbReference type="PANTHER" id="PTHR35008:SF8">
    <property type="entry name" value="ALCOHOL DEHYDROGENASE CYTOCHROME C SUBUNIT"/>
    <property type="match status" value="1"/>
</dbReference>
<evidence type="ECO:0000256" key="1">
    <source>
        <dbReference type="ARBA" id="ARBA00022617"/>
    </source>
</evidence>
<protein>
    <submittedName>
        <fullName evidence="6">Cytochrome c</fullName>
    </submittedName>
</protein>
<evidence type="ECO:0000313" key="6">
    <source>
        <dbReference type="EMBL" id="TRX06520.1"/>
    </source>
</evidence>
<keyword evidence="2 4" id="KW-0479">Metal-binding</keyword>
<evidence type="ECO:0000256" key="4">
    <source>
        <dbReference type="PROSITE-ProRule" id="PRU00433"/>
    </source>
</evidence>
<keyword evidence="1 4" id="KW-0349">Heme</keyword>
<dbReference type="RefSeq" id="WP_143387053.1">
    <property type="nucleotide sequence ID" value="NZ_VJZM01000010.1"/>
</dbReference>
<evidence type="ECO:0000313" key="7">
    <source>
        <dbReference type="Proteomes" id="UP000318528"/>
    </source>
</evidence>
<accession>A0ABY3CL79</accession>
<evidence type="ECO:0000259" key="5">
    <source>
        <dbReference type="PROSITE" id="PS51007"/>
    </source>
</evidence>
<dbReference type="InterPro" id="IPR036909">
    <property type="entry name" value="Cyt_c-like_dom_sf"/>
</dbReference>
<dbReference type="InterPro" id="IPR009056">
    <property type="entry name" value="Cyt_c-like_dom"/>
</dbReference>
<keyword evidence="3 4" id="KW-0408">Iron</keyword>
<gene>
    <name evidence="6" type="ORF">FNW12_07960</name>
</gene>
<name>A0ABY3CL79_9FLAO</name>
<evidence type="ECO:0000256" key="2">
    <source>
        <dbReference type="ARBA" id="ARBA00022723"/>
    </source>
</evidence>
<proteinExistence type="predicted"/>
<dbReference type="EMBL" id="VJZN01000011">
    <property type="protein sequence ID" value="TRX06520.1"/>
    <property type="molecule type" value="Genomic_DNA"/>
</dbReference>
<dbReference type="PROSITE" id="PS51007">
    <property type="entry name" value="CYTC"/>
    <property type="match status" value="1"/>
</dbReference>
<dbReference type="Proteomes" id="UP000318528">
    <property type="component" value="Unassembled WGS sequence"/>
</dbReference>
<comment type="caution">
    <text evidence="6">The sequence shown here is derived from an EMBL/GenBank/DDBJ whole genome shotgun (WGS) entry which is preliminary data.</text>
</comment>
<dbReference type="PANTHER" id="PTHR35008">
    <property type="entry name" value="BLL4482 PROTEIN-RELATED"/>
    <property type="match status" value="1"/>
</dbReference>
<dbReference type="InterPro" id="IPR051459">
    <property type="entry name" value="Cytochrome_c-type_DH"/>
</dbReference>
<dbReference type="Gene3D" id="1.10.760.10">
    <property type="entry name" value="Cytochrome c-like domain"/>
    <property type="match status" value="1"/>
</dbReference>